<feature type="transmembrane region" description="Helical" evidence="8">
    <location>
        <begin position="23"/>
        <end position="45"/>
    </location>
</feature>
<dbReference type="Pfam" id="PF00924">
    <property type="entry name" value="MS_channel_2nd"/>
    <property type="match status" value="1"/>
</dbReference>
<evidence type="ECO:0000313" key="11">
    <source>
        <dbReference type="EMBL" id="MFB9823306.1"/>
    </source>
</evidence>
<evidence type="ECO:0000256" key="8">
    <source>
        <dbReference type="SAM" id="Phobius"/>
    </source>
</evidence>
<evidence type="ECO:0000256" key="2">
    <source>
        <dbReference type="ARBA" id="ARBA00008017"/>
    </source>
</evidence>
<keyword evidence="12" id="KW-1185">Reference proteome</keyword>
<dbReference type="Gene3D" id="2.30.30.60">
    <property type="match status" value="1"/>
</dbReference>
<evidence type="ECO:0000259" key="9">
    <source>
        <dbReference type="Pfam" id="PF00924"/>
    </source>
</evidence>
<reference evidence="11" key="1">
    <citation type="submission" date="2024-09" db="EMBL/GenBank/DDBJ databases">
        <authorList>
            <person name="Sun Q."/>
        </authorList>
    </citation>
    <scope>NUCLEOTIDE SEQUENCE [LARGE SCALE GENOMIC DNA]</scope>
    <source>
        <strain evidence="11">JCM 31273</strain>
    </source>
</reference>
<evidence type="ECO:0000259" key="10">
    <source>
        <dbReference type="Pfam" id="PF21082"/>
    </source>
</evidence>
<dbReference type="SUPFAM" id="SSF82861">
    <property type="entry name" value="Mechanosensitive channel protein MscS (YggB), transmembrane region"/>
    <property type="match status" value="1"/>
</dbReference>
<evidence type="ECO:0000256" key="3">
    <source>
        <dbReference type="ARBA" id="ARBA00022475"/>
    </source>
</evidence>
<sequence length="400" mass="41802">MQLAFLATLRETLEGFVTVEARLAATAVLLAAAGVTALLLTPRAVRALHRLVRDRVLGSERVPVEVTEFDWHLPVTGIVRTLQFAVVLATGLAALILWGYVNVALAAVTTMAAALPTLGRTVTSVALVAGALIAIDVLETRLDDYAAESDAINQHQKGIVFRVLQLTVLVAAIVGGLTVWGVNLGGLLVGAGFLGIVVGTAARSTIGSLIAGFVLMFSRPFELGDWVEIDGEEGIVADITVINTRIRTAGGEVVVIPNDRVANATVSNRTRLGQLRLSVDVGVDYEADLETAESVVADALAAVSHVENNPPPQVVPKSFGDSAVVLECRYWIDTPSAPKRALATAAVVREVKAALDEAGVKIPYPQRELSGRAETGGFRVADGEEIGSAAVASPNPSGGD</sequence>
<dbReference type="SUPFAM" id="SSF82689">
    <property type="entry name" value="Mechanosensitive channel protein MscS (YggB), C-terminal domain"/>
    <property type="match status" value="1"/>
</dbReference>
<dbReference type="InterPro" id="IPR006685">
    <property type="entry name" value="MscS_channel_2nd"/>
</dbReference>
<feature type="region of interest" description="Disordered" evidence="7">
    <location>
        <begin position="372"/>
        <end position="400"/>
    </location>
</feature>
<evidence type="ECO:0000256" key="1">
    <source>
        <dbReference type="ARBA" id="ARBA00004651"/>
    </source>
</evidence>
<protein>
    <submittedName>
        <fullName evidence="11">Mechanosensitive ion channel family protein</fullName>
    </submittedName>
</protein>
<feature type="domain" description="Mechanosensitive ion channel MscS C-terminal" evidence="10">
    <location>
        <begin position="278"/>
        <end position="362"/>
    </location>
</feature>
<evidence type="ECO:0000256" key="7">
    <source>
        <dbReference type="SAM" id="MobiDB-lite"/>
    </source>
</evidence>
<dbReference type="RefSeq" id="WP_222922342.1">
    <property type="nucleotide sequence ID" value="NZ_CP082286.1"/>
</dbReference>
<keyword evidence="6 8" id="KW-0472">Membrane</keyword>
<feature type="transmembrane region" description="Helical" evidence="8">
    <location>
        <begin position="121"/>
        <end position="138"/>
    </location>
</feature>
<feature type="domain" description="Mechanosensitive ion channel MscS" evidence="9">
    <location>
        <begin position="205"/>
        <end position="271"/>
    </location>
</feature>
<dbReference type="Gene3D" id="1.10.287.1260">
    <property type="match status" value="1"/>
</dbReference>
<comment type="subcellular location">
    <subcellularLocation>
        <location evidence="1">Cell membrane</location>
        <topology evidence="1">Multi-pass membrane protein</topology>
    </subcellularLocation>
</comment>
<dbReference type="SUPFAM" id="SSF50182">
    <property type="entry name" value="Sm-like ribonucleoproteins"/>
    <property type="match status" value="1"/>
</dbReference>
<dbReference type="GeneID" id="67209602"/>
<dbReference type="InterPro" id="IPR045275">
    <property type="entry name" value="MscS_archaea/bacteria_type"/>
</dbReference>
<dbReference type="InterPro" id="IPR023408">
    <property type="entry name" value="MscS_beta-dom_sf"/>
</dbReference>
<keyword evidence="3" id="KW-1003">Cell membrane</keyword>
<evidence type="ECO:0000256" key="4">
    <source>
        <dbReference type="ARBA" id="ARBA00022692"/>
    </source>
</evidence>
<keyword evidence="4 8" id="KW-0812">Transmembrane</keyword>
<keyword evidence="5 8" id="KW-1133">Transmembrane helix</keyword>
<dbReference type="InterPro" id="IPR011066">
    <property type="entry name" value="MscS_channel_C_sf"/>
</dbReference>
<dbReference type="Pfam" id="PF21082">
    <property type="entry name" value="MS_channel_3rd"/>
    <property type="match status" value="1"/>
</dbReference>
<evidence type="ECO:0000256" key="5">
    <source>
        <dbReference type="ARBA" id="ARBA00022989"/>
    </source>
</evidence>
<proteinExistence type="inferred from homology"/>
<evidence type="ECO:0000313" key="12">
    <source>
        <dbReference type="Proteomes" id="UP001589595"/>
    </source>
</evidence>
<comment type="caution">
    <text evidence="11">The sequence shown here is derived from an EMBL/GenBank/DDBJ whole genome shotgun (WGS) entry which is preliminary data.</text>
</comment>
<dbReference type="Gene3D" id="3.30.70.100">
    <property type="match status" value="1"/>
</dbReference>
<gene>
    <name evidence="11" type="ORF">ACFFOL_03775</name>
</gene>
<feature type="transmembrane region" description="Helical" evidence="8">
    <location>
        <begin position="159"/>
        <end position="182"/>
    </location>
</feature>
<dbReference type="PANTHER" id="PTHR30221">
    <property type="entry name" value="SMALL-CONDUCTANCE MECHANOSENSITIVE CHANNEL"/>
    <property type="match status" value="1"/>
</dbReference>
<dbReference type="PANTHER" id="PTHR30221:SF20">
    <property type="entry name" value="SMALL-CONDUCTANCE MECHANOSENSITIVE CHANNEL"/>
    <property type="match status" value="1"/>
</dbReference>
<dbReference type="AlphaFoldDB" id="A0ABD5MHI5"/>
<comment type="similarity">
    <text evidence="2">Belongs to the MscS (TC 1.A.23) family.</text>
</comment>
<organism evidence="11 12">
    <name type="scientific">Halobaculum roseum</name>
    <dbReference type="NCBI Taxonomy" id="2175149"/>
    <lineage>
        <taxon>Archaea</taxon>
        <taxon>Methanobacteriati</taxon>
        <taxon>Methanobacteriota</taxon>
        <taxon>Stenosarchaea group</taxon>
        <taxon>Halobacteria</taxon>
        <taxon>Halobacteriales</taxon>
        <taxon>Haloferacaceae</taxon>
        <taxon>Halobaculum</taxon>
    </lineage>
</organism>
<feature type="transmembrane region" description="Helical" evidence="8">
    <location>
        <begin position="188"/>
        <end position="217"/>
    </location>
</feature>
<dbReference type="InterPro" id="IPR010920">
    <property type="entry name" value="LSM_dom_sf"/>
</dbReference>
<dbReference type="InterPro" id="IPR049278">
    <property type="entry name" value="MS_channel_C"/>
</dbReference>
<dbReference type="Proteomes" id="UP001589595">
    <property type="component" value="Unassembled WGS sequence"/>
</dbReference>
<dbReference type="GO" id="GO:0005886">
    <property type="term" value="C:plasma membrane"/>
    <property type="evidence" value="ECO:0007669"/>
    <property type="project" value="UniProtKB-SubCell"/>
</dbReference>
<dbReference type="EMBL" id="JBHMAJ010000001">
    <property type="protein sequence ID" value="MFB9823306.1"/>
    <property type="molecule type" value="Genomic_DNA"/>
</dbReference>
<feature type="transmembrane region" description="Helical" evidence="8">
    <location>
        <begin position="82"/>
        <end position="101"/>
    </location>
</feature>
<dbReference type="InterPro" id="IPR011014">
    <property type="entry name" value="MscS_channel_TM-2"/>
</dbReference>
<name>A0ABD5MHI5_9EURY</name>
<evidence type="ECO:0000256" key="6">
    <source>
        <dbReference type="ARBA" id="ARBA00023136"/>
    </source>
</evidence>
<accession>A0ABD5MHI5</accession>